<reference evidence="3" key="1">
    <citation type="journal article" date="2019" name="Int. J. Syst. Evol. Microbiol.">
        <title>The Global Catalogue of Microorganisms (GCM) 10K type strain sequencing project: providing services to taxonomists for standard genome sequencing and annotation.</title>
        <authorList>
            <consortium name="The Broad Institute Genomics Platform"/>
            <consortium name="The Broad Institute Genome Sequencing Center for Infectious Disease"/>
            <person name="Wu L."/>
            <person name="Ma J."/>
        </authorList>
    </citation>
    <scope>NUCLEOTIDE SEQUENCE [LARGE SCALE GENOMIC DNA]</scope>
    <source>
        <strain evidence="3">CCUG 59778</strain>
    </source>
</reference>
<dbReference type="Proteomes" id="UP001596157">
    <property type="component" value="Unassembled WGS sequence"/>
</dbReference>
<gene>
    <name evidence="2" type="ORF">ACFPM7_18665</name>
</gene>
<dbReference type="RefSeq" id="WP_378248921.1">
    <property type="nucleotide sequence ID" value="NZ_JBHSKF010000009.1"/>
</dbReference>
<dbReference type="Gene3D" id="1.10.10.10">
    <property type="entry name" value="Winged helix-like DNA-binding domain superfamily/Winged helix DNA-binding domain"/>
    <property type="match status" value="1"/>
</dbReference>
<name>A0ABW0EP28_9PSEU</name>
<dbReference type="EMBL" id="JBHSKF010000009">
    <property type="protein sequence ID" value="MFC5289077.1"/>
    <property type="molecule type" value="Genomic_DNA"/>
</dbReference>
<accession>A0ABW0EP28</accession>
<dbReference type="InterPro" id="IPR036388">
    <property type="entry name" value="WH-like_DNA-bd_sf"/>
</dbReference>
<dbReference type="Pfam" id="PF13649">
    <property type="entry name" value="Methyltransf_25"/>
    <property type="match status" value="1"/>
</dbReference>
<dbReference type="InterPro" id="IPR029063">
    <property type="entry name" value="SAM-dependent_MTases_sf"/>
</dbReference>
<sequence length="325" mass="36044">MLSATLYNAYTASSAICAGVQTGLLEAVRKDRKVDVCAFSIANGLDDYVMHAVCEAMAGHRILDIVQTDQLVVAEGPEFDDIYRNKGYFLWLVRGYGDMLSRVGELADIDAAFEAANTRCGRSIAQSGRDYGAQFVDPIVTETIAGMSFSVMADLGCGSANRVIHLARLHPTKRFVGVEMNAGAVEVARAAVAESGMSDRVEIVHDDVRRLREREVYQEVDTVLSFFLGHDFWPREDCLATLSQIRDRLPNAGHFLLADTYHSATVTGEAPIFTSGFELTHAVMRQKVPTVAQWEDLFLESPWKLERRIPLDIAYSEIFHLTPEC</sequence>
<keyword evidence="2" id="KW-0489">Methyltransferase</keyword>
<dbReference type="SUPFAM" id="SSF53335">
    <property type="entry name" value="S-adenosyl-L-methionine-dependent methyltransferases"/>
    <property type="match status" value="1"/>
</dbReference>
<feature type="domain" description="Methyltransferase" evidence="1">
    <location>
        <begin position="154"/>
        <end position="251"/>
    </location>
</feature>
<organism evidence="2 3">
    <name type="scientific">Actinokineospora guangxiensis</name>
    <dbReference type="NCBI Taxonomy" id="1490288"/>
    <lineage>
        <taxon>Bacteria</taxon>
        <taxon>Bacillati</taxon>
        <taxon>Actinomycetota</taxon>
        <taxon>Actinomycetes</taxon>
        <taxon>Pseudonocardiales</taxon>
        <taxon>Pseudonocardiaceae</taxon>
        <taxon>Actinokineospora</taxon>
    </lineage>
</organism>
<evidence type="ECO:0000259" key="1">
    <source>
        <dbReference type="Pfam" id="PF13649"/>
    </source>
</evidence>
<dbReference type="Gene3D" id="3.40.50.150">
    <property type="entry name" value="Vaccinia Virus protein VP39"/>
    <property type="match status" value="1"/>
</dbReference>
<keyword evidence="3" id="KW-1185">Reference proteome</keyword>
<evidence type="ECO:0000313" key="3">
    <source>
        <dbReference type="Proteomes" id="UP001596157"/>
    </source>
</evidence>
<dbReference type="PANTHER" id="PTHR45128">
    <property type="entry name" value="METHYLTRANSFERASE TYPE 11"/>
    <property type="match status" value="1"/>
</dbReference>
<dbReference type="GO" id="GO:0032259">
    <property type="term" value="P:methylation"/>
    <property type="evidence" value="ECO:0007669"/>
    <property type="project" value="UniProtKB-KW"/>
</dbReference>
<keyword evidence="2" id="KW-0808">Transferase</keyword>
<dbReference type="InterPro" id="IPR041698">
    <property type="entry name" value="Methyltransf_25"/>
</dbReference>
<dbReference type="InterPro" id="IPR053173">
    <property type="entry name" value="SAM-binding_MTase"/>
</dbReference>
<dbReference type="CDD" id="cd02440">
    <property type="entry name" value="AdoMet_MTases"/>
    <property type="match status" value="1"/>
</dbReference>
<proteinExistence type="predicted"/>
<evidence type="ECO:0000313" key="2">
    <source>
        <dbReference type="EMBL" id="MFC5289077.1"/>
    </source>
</evidence>
<comment type="caution">
    <text evidence="2">The sequence shown here is derived from an EMBL/GenBank/DDBJ whole genome shotgun (WGS) entry which is preliminary data.</text>
</comment>
<dbReference type="GO" id="GO:0008168">
    <property type="term" value="F:methyltransferase activity"/>
    <property type="evidence" value="ECO:0007669"/>
    <property type="project" value="UniProtKB-KW"/>
</dbReference>
<protein>
    <submittedName>
        <fullName evidence="2">Methyltransferase domain-containing protein</fullName>
    </submittedName>
</protein>